<dbReference type="AlphaFoldDB" id="A0A850RH67"/>
<reference evidence="1 2" key="1">
    <citation type="submission" date="2020-06" db="EMBL/GenBank/DDBJ databases">
        <title>Whole-genome sequence of Allochromatium humboldtianum DSM 21881, type strain.</title>
        <authorList>
            <person name="Kyndt J.A."/>
            <person name="Meyer T.E."/>
        </authorList>
    </citation>
    <scope>NUCLEOTIDE SEQUENCE [LARGE SCALE GENOMIC DNA]</scope>
    <source>
        <strain evidence="1 2">DSM 21881</strain>
    </source>
</reference>
<gene>
    <name evidence="1" type="ORF">HW932_19945</name>
</gene>
<dbReference type="EMBL" id="JABZEO010000024">
    <property type="protein sequence ID" value="NVZ11526.1"/>
    <property type="molecule type" value="Genomic_DNA"/>
</dbReference>
<evidence type="ECO:0008006" key="3">
    <source>
        <dbReference type="Google" id="ProtNLM"/>
    </source>
</evidence>
<dbReference type="RefSeq" id="WP_176978217.1">
    <property type="nucleotide sequence ID" value="NZ_JABZEO010000024.1"/>
</dbReference>
<proteinExistence type="predicted"/>
<accession>A0A850RH67</accession>
<sequence>MISELTNPPITEVVCGFILNPTPLTTLDFGVYREMRVSDFQRSELHPPVMDGVGFQLGPMIDARVWLISHNEELLVQLQGDRVYVNWRRRGEHYPRFHDHGEQNGIKRQAIDEYKKFASFAKSRGIENLSIVRLELAKINILKKGIDYKNTSELCELIRFAGDFERVCMSSLQQFELRFIEGDQIKSSHVAISMTQNQVQLEIRHTFPFSDDLDSAFSAANELVNKQFFNLLDVNRLEEIRL</sequence>
<evidence type="ECO:0000313" key="1">
    <source>
        <dbReference type="EMBL" id="NVZ11526.1"/>
    </source>
</evidence>
<organism evidence="1 2">
    <name type="scientific">Allochromatium humboldtianum</name>
    <dbReference type="NCBI Taxonomy" id="504901"/>
    <lineage>
        <taxon>Bacteria</taxon>
        <taxon>Pseudomonadati</taxon>
        <taxon>Pseudomonadota</taxon>
        <taxon>Gammaproteobacteria</taxon>
        <taxon>Chromatiales</taxon>
        <taxon>Chromatiaceae</taxon>
        <taxon>Allochromatium</taxon>
    </lineage>
</organism>
<dbReference type="Proteomes" id="UP000592294">
    <property type="component" value="Unassembled WGS sequence"/>
</dbReference>
<evidence type="ECO:0000313" key="2">
    <source>
        <dbReference type="Proteomes" id="UP000592294"/>
    </source>
</evidence>
<name>A0A850RH67_9GAMM</name>
<keyword evidence="2" id="KW-1185">Reference proteome</keyword>
<protein>
    <recommendedName>
        <fullName evidence="3">TIGR04255 family protein</fullName>
    </recommendedName>
</protein>
<comment type="caution">
    <text evidence="1">The sequence shown here is derived from an EMBL/GenBank/DDBJ whole genome shotgun (WGS) entry which is preliminary data.</text>
</comment>